<dbReference type="RefSeq" id="WP_207025857.1">
    <property type="nucleotide sequence ID" value="NZ_JAFLNM010000001.1"/>
</dbReference>
<accession>A0ABS3FAM2</accession>
<comment type="caution">
    <text evidence="2">The sequence shown here is derived from an EMBL/GenBank/DDBJ whole genome shotgun (WGS) entry which is preliminary data.</text>
</comment>
<evidence type="ECO:0000259" key="1">
    <source>
        <dbReference type="PROSITE" id="PS50965"/>
    </source>
</evidence>
<evidence type="ECO:0000313" key="3">
    <source>
        <dbReference type="Proteomes" id="UP000664807"/>
    </source>
</evidence>
<keyword evidence="3" id="KW-1185">Reference proteome</keyword>
<protein>
    <submittedName>
        <fullName evidence="2">NERD domain-containing protein</fullName>
    </submittedName>
</protein>
<feature type="domain" description="NERD" evidence="1">
    <location>
        <begin position="187"/>
        <end position="299"/>
    </location>
</feature>
<dbReference type="InterPro" id="IPR011528">
    <property type="entry name" value="NERD"/>
</dbReference>
<dbReference type="Proteomes" id="UP000664807">
    <property type="component" value="Unassembled WGS sequence"/>
</dbReference>
<dbReference type="EMBL" id="JAFLNM010000001">
    <property type="protein sequence ID" value="MBO0340204.1"/>
    <property type="molecule type" value="Genomic_DNA"/>
</dbReference>
<proteinExistence type="predicted"/>
<reference evidence="2 3" key="1">
    <citation type="submission" date="2021-03" db="EMBL/GenBank/DDBJ databases">
        <title>Muricauda lutimaris sp. nov. and Muricauda ruestringensis sp. nov, two marine members of the Flavobacteriaceae isolated from deep sea sediments of Western Pacific.</title>
        <authorList>
            <person name="Zhao S."/>
            <person name="Liu R."/>
        </authorList>
    </citation>
    <scope>NUCLEOTIDE SEQUENCE [LARGE SCALE GENOMIC DNA]</scope>
    <source>
        <strain evidence="2 3">BC31-3-A3</strain>
    </source>
</reference>
<dbReference type="PROSITE" id="PS50965">
    <property type="entry name" value="NERD"/>
    <property type="match status" value="1"/>
</dbReference>
<organism evidence="2 3">
    <name type="scientific">Flagellimonas profundi</name>
    <dbReference type="NCBI Taxonomy" id="2915620"/>
    <lineage>
        <taxon>Bacteria</taxon>
        <taxon>Pseudomonadati</taxon>
        <taxon>Bacteroidota</taxon>
        <taxon>Flavobacteriia</taxon>
        <taxon>Flavobacteriales</taxon>
        <taxon>Flavobacteriaceae</taxon>
        <taxon>Flagellimonas</taxon>
    </lineage>
</organism>
<gene>
    <name evidence="2" type="ORF">J0654_01045</name>
</gene>
<dbReference type="Pfam" id="PF08378">
    <property type="entry name" value="NERD"/>
    <property type="match status" value="1"/>
</dbReference>
<evidence type="ECO:0000313" key="2">
    <source>
        <dbReference type="EMBL" id="MBO0340204.1"/>
    </source>
</evidence>
<sequence>MTRIHGQIESLKRIRHTLDKEGISRFNSTGDINCFLQSYDNQKEELFFTTERNYDLELEALQSKATQLGIEHSVLKNNVENQLNHRISRLDDRCSILSRPAKNAVIELLNWYQLQFYKGVRFCLEKSANYLIRQQTKNNKLQLDRALKKVNSFSINRQKIISERFAASFKELEHIKNVCDGLYPLIAGAIGENLVAKELENLSDDCVLINDFSLNLERPIYYKKENTRIYSIQIDHLLVTKAGVFIIETKNWSRDSIDRYDLRSPVKQIHRTNYALFVLLNSMSSNAYGTLQEHHWGDQRLPIRNIVAMVNHKPKAKFKHVAVKKLNELNDYIEYFEPLFNSKEVCNIADLLISWNK</sequence>
<name>A0ABS3FAM2_9FLAO</name>